<dbReference type="RefSeq" id="WP_386708886.1">
    <property type="nucleotide sequence ID" value="NZ_JBHXIJ010000017.1"/>
</dbReference>
<sequence length="147" mass="16244">MAGPDSEFLTRASEAAFELGADGFRMSAMTITSRHIAFTYTGITPDPSLYTEGEPPPVPGREGRREYDWQPASDAPAWMNMAWLLEDLATWIQFLAEEHVTLHVPARNVRGRPPSRPSHPRARGAEPSRGPAHGSVKREPAALRDRA</sequence>
<name>A0ABW6FFB5_9ACTN</name>
<keyword evidence="3" id="KW-1185">Reference proteome</keyword>
<evidence type="ECO:0000313" key="2">
    <source>
        <dbReference type="EMBL" id="MFD5098257.1"/>
    </source>
</evidence>
<proteinExistence type="predicted"/>
<evidence type="ECO:0000256" key="1">
    <source>
        <dbReference type="SAM" id="MobiDB-lite"/>
    </source>
</evidence>
<organism evidence="2 3">
    <name type="scientific">Streptomyces albidochromogenes</name>
    <dbReference type="NCBI Taxonomy" id="329524"/>
    <lineage>
        <taxon>Bacteria</taxon>
        <taxon>Bacillati</taxon>
        <taxon>Actinomycetota</taxon>
        <taxon>Actinomycetes</taxon>
        <taxon>Kitasatosporales</taxon>
        <taxon>Streptomycetaceae</taxon>
        <taxon>Streptomyces</taxon>
    </lineage>
</organism>
<feature type="compositionally biased region" description="Basic and acidic residues" evidence="1">
    <location>
        <begin position="136"/>
        <end position="147"/>
    </location>
</feature>
<gene>
    <name evidence="2" type="ORF">ACFWJN_04630</name>
</gene>
<protein>
    <submittedName>
        <fullName evidence="2">Uncharacterized protein</fullName>
    </submittedName>
</protein>
<feature type="region of interest" description="Disordered" evidence="1">
    <location>
        <begin position="103"/>
        <end position="147"/>
    </location>
</feature>
<reference evidence="2 3" key="1">
    <citation type="submission" date="2024-09" db="EMBL/GenBank/DDBJ databases">
        <title>The Natural Products Discovery Center: Release of the First 8490 Sequenced Strains for Exploring Actinobacteria Biosynthetic Diversity.</title>
        <authorList>
            <person name="Kalkreuter E."/>
            <person name="Kautsar S.A."/>
            <person name="Yang D."/>
            <person name="Bader C.D."/>
            <person name="Teijaro C.N."/>
            <person name="Fluegel L."/>
            <person name="Davis C.M."/>
            <person name="Simpson J.R."/>
            <person name="Lauterbach L."/>
            <person name="Steele A.D."/>
            <person name="Gui C."/>
            <person name="Meng S."/>
            <person name="Li G."/>
            <person name="Viehrig K."/>
            <person name="Ye F."/>
            <person name="Su P."/>
            <person name="Kiefer A.F."/>
            <person name="Nichols A."/>
            <person name="Cepeda A.J."/>
            <person name="Yan W."/>
            <person name="Fan B."/>
            <person name="Jiang Y."/>
            <person name="Adhikari A."/>
            <person name="Zheng C.-J."/>
            <person name="Schuster L."/>
            <person name="Cowan T.M."/>
            <person name="Smanski M.J."/>
            <person name="Chevrette M.G."/>
            <person name="De Carvalho L.P.S."/>
            <person name="Shen B."/>
        </authorList>
    </citation>
    <scope>NUCLEOTIDE SEQUENCE [LARGE SCALE GENOMIC DNA]</scope>
    <source>
        <strain evidence="2 3">NPDC058348</strain>
    </source>
</reference>
<accession>A0ABW6FFB5</accession>
<dbReference type="Proteomes" id="UP001598448">
    <property type="component" value="Unassembled WGS sequence"/>
</dbReference>
<feature type="region of interest" description="Disordered" evidence="1">
    <location>
        <begin position="44"/>
        <end position="67"/>
    </location>
</feature>
<dbReference type="EMBL" id="JBHXIJ010000017">
    <property type="protein sequence ID" value="MFD5098257.1"/>
    <property type="molecule type" value="Genomic_DNA"/>
</dbReference>
<evidence type="ECO:0000313" key="3">
    <source>
        <dbReference type="Proteomes" id="UP001598448"/>
    </source>
</evidence>
<comment type="caution">
    <text evidence="2">The sequence shown here is derived from an EMBL/GenBank/DDBJ whole genome shotgun (WGS) entry which is preliminary data.</text>
</comment>